<evidence type="ECO:0000256" key="2">
    <source>
        <dbReference type="SAM" id="SignalP"/>
    </source>
</evidence>
<organism evidence="3 4">
    <name type="scientific">Nocardioides lentus</name>
    <dbReference type="NCBI Taxonomy" id="338077"/>
    <lineage>
        <taxon>Bacteria</taxon>
        <taxon>Bacillati</taxon>
        <taxon>Actinomycetota</taxon>
        <taxon>Actinomycetes</taxon>
        <taxon>Propionibacteriales</taxon>
        <taxon>Nocardioidaceae</taxon>
        <taxon>Nocardioides</taxon>
    </lineage>
</organism>
<feature type="region of interest" description="Disordered" evidence="1">
    <location>
        <begin position="151"/>
        <end position="171"/>
    </location>
</feature>
<dbReference type="Proteomes" id="UP001501612">
    <property type="component" value="Unassembled WGS sequence"/>
</dbReference>
<comment type="caution">
    <text evidence="3">The sequence shown here is derived from an EMBL/GenBank/DDBJ whole genome shotgun (WGS) entry which is preliminary data.</text>
</comment>
<feature type="chain" id="PRO_5047359383" evidence="2">
    <location>
        <begin position="20"/>
        <end position="218"/>
    </location>
</feature>
<feature type="signal peptide" evidence="2">
    <location>
        <begin position="1"/>
        <end position="19"/>
    </location>
</feature>
<keyword evidence="4" id="KW-1185">Reference proteome</keyword>
<accession>A0ABP5A9C6</accession>
<protein>
    <submittedName>
        <fullName evidence="3">Uncharacterized protein</fullName>
    </submittedName>
</protein>
<feature type="compositionally biased region" description="Basic and acidic residues" evidence="1">
    <location>
        <begin position="152"/>
        <end position="161"/>
    </location>
</feature>
<reference evidence="4" key="1">
    <citation type="journal article" date="2019" name="Int. J. Syst. Evol. Microbiol.">
        <title>The Global Catalogue of Microorganisms (GCM) 10K type strain sequencing project: providing services to taxonomists for standard genome sequencing and annotation.</title>
        <authorList>
            <consortium name="The Broad Institute Genomics Platform"/>
            <consortium name="The Broad Institute Genome Sequencing Center for Infectious Disease"/>
            <person name="Wu L."/>
            <person name="Ma J."/>
        </authorList>
    </citation>
    <scope>NUCLEOTIDE SEQUENCE [LARGE SCALE GENOMIC DNA]</scope>
    <source>
        <strain evidence="4">JCM 14046</strain>
    </source>
</reference>
<gene>
    <name evidence="3" type="ORF">GCM10009737_05620</name>
</gene>
<name>A0ABP5A9C6_9ACTN</name>
<dbReference type="EMBL" id="BAAAMY010000001">
    <property type="protein sequence ID" value="GAA1907628.1"/>
    <property type="molecule type" value="Genomic_DNA"/>
</dbReference>
<dbReference type="RefSeq" id="WP_344003417.1">
    <property type="nucleotide sequence ID" value="NZ_BAAAMY010000001.1"/>
</dbReference>
<evidence type="ECO:0000313" key="4">
    <source>
        <dbReference type="Proteomes" id="UP001501612"/>
    </source>
</evidence>
<proteinExistence type="predicted"/>
<evidence type="ECO:0000256" key="1">
    <source>
        <dbReference type="SAM" id="MobiDB-lite"/>
    </source>
</evidence>
<sequence length="218" mass="23288">MRAVARGLAAALASTSLLAATAAPSVAEERVRGVRVGPADDDSVASPLPTRAAVEDRLRDARGTAYLHSHADLRKVAYRTPAVREGGTMTVRATWRDLAPTGRARGVRRGLTTVVDARTGNGGTGYALTRIGRLPRFTLYLLTDDTAGPSRVRPEDLDVRHRPGPRGTTTVTMSTEWLDPGKVSVSSYAEAVGSRGRFDDAYDEVRGTRLRVGPAPQV</sequence>
<keyword evidence="2" id="KW-0732">Signal</keyword>
<evidence type="ECO:0000313" key="3">
    <source>
        <dbReference type="EMBL" id="GAA1907628.1"/>
    </source>
</evidence>